<dbReference type="Proteomes" id="UP000800036">
    <property type="component" value="Unassembled WGS sequence"/>
</dbReference>
<dbReference type="OrthoDB" id="8119704at2759"/>
<reference evidence="2" key="1">
    <citation type="journal article" date="2020" name="Stud. Mycol.">
        <title>101 Dothideomycetes genomes: a test case for predicting lifestyles and emergence of pathogens.</title>
        <authorList>
            <person name="Haridas S."/>
            <person name="Albert R."/>
            <person name="Binder M."/>
            <person name="Bloem J."/>
            <person name="Labutti K."/>
            <person name="Salamov A."/>
            <person name="Andreopoulos B."/>
            <person name="Baker S."/>
            <person name="Barry K."/>
            <person name="Bills G."/>
            <person name="Bluhm B."/>
            <person name="Cannon C."/>
            <person name="Castanera R."/>
            <person name="Culley D."/>
            <person name="Daum C."/>
            <person name="Ezra D."/>
            <person name="Gonzalez J."/>
            <person name="Henrissat B."/>
            <person name="Kuo A."/>
            <person name="Liang C."/>
            <person name="Lipzen A."/>
            <person name="Lutzoni F."/>
            <person name="Magnuson J."/>
            <person name="Mondo S."/>
            <person name="Nolan M."/>
            <person name="Ohm R."/>
            <person name="Pangilinan J."/>
            <person name="Park H.-J."/>
            <person name="Ramirez L."/>
            <person name="Alfaro M."/>
            <person name="Sun H."/>
            <person name="Tritt A."/>
            <person name="Yoshinaga Y."/>
            <person name="Zwiers L.-H."/>
            <person name="Turgeon B."/>
            <person name="Goodwin S."/>
            <person name="Spatafora J."/>
            <person name="Crous P."/>
            <person name="Grigoriev I."/>
        </authorList>
    </citation>
    <scope>NUCLEOTIDE SEQUENCE</scope>
    <source>
        <strain evidence="2">CBS 107.79</strain>
    </source>
</reference>
<name>A0A6A5UK68_9PLEO</name>
<dbReference type="Pfam" id="PF00561">
    <property type="entry name" value="Abhydrolase_1"/>
    <property type="match status" value="1"/>
</dbReference>
<gene>
    <name evidence="2" type="ORF">BU23DRAFT_561707</name>
</gene>
<dbReference type="EMBL" id="ML976778">
    <property type="protein sequence ID" value="KAF1964740.1"/>
    <property type="molecule type" value="Genomic_DNA"/>
</dbReference>
<dbReference type="Gene3D" id="3.40.50.1820">
    <property type="entry name" value="alpha/beta hydrolase"/>
    <property type="match status" value="1"/>
</dbReference>
<dbReference type="PANTHER" id="PTHR43798">
    <property type="entry name" value="MONOACYLGLYCEROL LIPASE"/>
    <property type="match status" value="1"/>
</dbReference>
<accession>A0A6A5UK68</accession>
<dbReference type="InterPro" id="IPR050266">
    <property type="entry name" value="AB_hydrolase_sf"/>
</dbReference>
<evidence type="ECO:0000313" key="2">
    <source>
        <dbReference type="EMBL" id="KAF1964740.1"/>
    </source>
</evidence>
<feature type="domain" description="AB hydrolase-1" evidence="1">
    <location>
        <begin position="35"/>
        <end position="132"/>
    </location>
</feature>
<dbReference type="InterPro" id="IPR029058">
    <property type="entry name" value="AB_hydrolase_fold"/>
</dbReference>
<dbReference type="SUPFAM" id="SSF53474">
    <property type="entry name" value="alpha/beta-Hydrolases"/>
    <property type="match status" value="1"/>
</dbReference>
<dbReference type="PRINTS" id="PR00111">
    <property type="entry name" value="ABHYDROLASE"/>
</dbReference>
<protein>
    <submittedName>
        <fullName evidence="2">Alpha/beta-hydrolase</fullName>
    </submittedName>
</protein>
<keyword evidence="2" id="KW-0378">Hydrolase</keyword>
<proteinExistence type="predicted"/>
<organism evidence="2 3">
    <name type="scientific">Bimuria novae-zelandiae CBS 107.79</name>
    <dbReference type="NCBI Taxonomy" id="1447943"/>
    <lineage>
        <taxon>Eukaryota</taxon>
        <taxon>Fungi</taxon>
        <taxon>Dikarya</taxon>
        <taxon>Ascomycota</taxon>
        <taxon>Pezizomycotina</taxon>
        <taxon>Dothideomycetes</taxon>
        <taxon>Pleosporomycetidae</taxon>
        <taxon>Pleosporales</taxon>
        <taxon>Massarineae</taxon>
        <taxon>Didymosphaeriaceae</taxon>
        <taxon>Bimuria</taxon>
    </lineage>
</organism>
<dbReference type="InterPro" id="IPR000073">
    <property type="entry name" value="AB_hydrolase_1"/>
</dbReference>
<dbReference type="AlphaFoldDB" id="A0A6A5UK68"/>
<evidence type="ECO:0000259" key="1">
    <source>
        <dbReference type="Pfam" id="PF00561"/>
    </source>
</evidence>
<dbReference type="GO" id="GO:0016787">
    <property type="term" value="F:hydrolase activity"/>
    <property type="evidence" value="ECO:0007669"/>
    <property type="project" value="UniProtKB-KW"/>
</dbReference>
<sequence length="300" mass="32828">MASQESNSKQSNLELSYIRLSPSPHPDGSVSSDEPIVFLHGLETCHIEFSRTTPFLSKDYELILVDLPGHSGSKEILPLTLENAANALFHLISTKVAGGRAHIVGLSLGGFVGLEFARRYPELVLSLFCTGCAPYSGLRRWVMSQPRLLGGVGIVLGRLATDAMFWLPIGVKPLPGLREEFRKNQSMALLTAGYTAVHAVSLEDLAKIDGVRIAIVAGGKRDSVRDTREAGRVLSSKNPECKAFVVRDAVHLWDLQLPELFAQGVRAWVDGSEMPKEFEVLYSCEGIKTSHGQVILDRHI</sequence>
<keyword evidence="3" id="KW-1185">Reference proteome</keyword>
<evidence type="ECO:0000313" key="3">
    <source>
        <dbReference type="Proteomes" id="UP000800036"/>
    </source>
</evidence>